<evidence type="ECO:0000313" key="1">
    <source>
        <dbReference type="EMBL" id="UOG56890.1"/>
    </source>
</evidence>
<proteinExistence type="predicted"/>
<organism evidence="1 2">
    <name type="scientific">Leptospira noguchii</name>
    <dbReference type="NCBI Taxonomy" id="28182"/>
    <lineage>
        <taxon>Bacteria</taxon>
        <taxon>Pseudomonadati</taxon>
        <taxon>Spirochaetota</taxon>
        <taxon>Spirochaetia</taxon>
        <taxon>Leptospirales</taxon>
        <taxon>Leptospiraceae</taxon>
        <taxon>Leptospira</taxon>
    </lineage>
</organism>
<dbReference type="EMBL" id="CP091957">
    <property type="protein sequence ID" value="UOG56890.1"/>
    <property type="molecule type" value="Genomic_DNA"/>
</dbReference>
<protein>
    <submittedName>
        <fullName evidence="1">Uncharacterized protein</fullName>
    </submittedName>
</protein>
<accession>A0A9Q8VX84</accession>
<dbReference type="Proteomes" id="UP000829829">
    <property type="component" value="Chromosome 1"/>
</dbReference>
<name>A0A9Q8VX84_9LEPT</name>
<sequence length="68" mass="7821">MNSVKHTLTKEELMELNEIDSQILKKCILPNSDEETNEERWVENGKTSVEGFFKQATIAINLLLGRKD</sequence>
<evidence type="ECO:0000313" key="2">
    <source>
        <dbReference type="Proteomes" id="UP000829829"/>
    </source>
</evidence>
<dbReference type="AlphaFoldDB" id="A0A9Q8VX84"/>
<dbReference type="RefSeq" id="WP_141598394.1">
    <property type="nucleotide sequence ID" value="NZ_CP091953.1"/>
</dbReference>
<reference evidence="1" key="1">
    <citation type="submission" date="2022-02" db="EMBL/GenBank/DDBJ databases">
        <title>The genetically variable rfb locus in Leptospira is a mobile cassette and a molecular signature of serovar identity.</title>
        <authorList>
            <person name="Nieves C."/>
            <person name="Vincent A.T."/>
            <person name="Zarantonelli L."/>
            <person name="Picardeau M."/>
            <person name="Veyrier F.J."/>
            <person name="Buschiazzo A."/>
        </authorList>
    </citation>
    <scope>NUCLEOTIDE SEQUENCE</scope>
    <source>
        <strain evidence="1">IP1512017</strain>
    </source>
</reference>
<gene>
    <name evidence="1" type="ORF">MAL03_01295</name>
</gene>